<dbReference type="AlphaFoldDB" id="A0A557Y003"/>
<evidence type="ECO:0000313" key="3">
    <source>
        <dbReference type="Proteomes" id="UP000320513"/>
    </source>
</evidence>
<dbReference type="EMBL" id="VMQU01000007">
    <property type="protein sequence ID" value="TVS91854.1"/>
    <property type="molecule type" value="Genomic_DNA"/>
</dbReference>
<gene>
    <name evidence="2" type="ORF">FPZ47_02925</name>
</gene>
<name>A0A557Y003_9MYCO</name>
<dbReference type="Proteomes" id="UP000320513">
    <property type="component" value="Unassembled WGS sequence"/>
</dbReference>
<evidence type="ECO:0000256" key="1">
    <source>
        <dbReference type="SAM" id="MobiDB-lite"/>
    </source>
</evidence>
<evidence type="ECO:0000313" key="2">
    <source>
        <dbReference type="EMBL" id="TVS91854.1"/>
    </source>
</evidence>
<sequence>MGPISSRSTLCLPTRRHIAAAGVIGQYIRTKWFCQPNRWPAELNNLLFVQHPRTVGFASGDPGLTTGRRRTNPDLSACH</sequence>
<dbReference type="RefSeq" id="WP_144945922.1">
    <property type="nucleotide sequence ID" value="NZ_VMQV01000002.1"/>
</dbReference>
<feature type="region of interest" description="Disordered" evidence="1">
    <location>
        <begin position="58"/>
        <end position="79"/>
    </location>
</feature>
<protein>
    <submittedName>
        <fullName evidence="2">Uncharacterized protein</fullName>
    </submittedName>
</protein>
<comment type="caution">
    <text evidence="2">The sequence shown here is derived from an EMBL/GenBank/DDBJ whole genome shotgun (WGS) entry which is preliminary data.</text>
</comment>
<keyword evidence="3" id="KW-1185">Reference proteome</keyword>
<accession>A0A557Y003</accession>
<proteinExistence type="predicted"/>
<organism evidence="2 3">
    <name type="scientific">Mycobacterium helveticum</name>
    <dbReference type="NCBI Taxonomy" id="2592811"/>
    <lineage>
        <taxon>Bacteria</taxon>
        <taxon>Bacillati</taxon>
        <taxon>Actinomycetota</taxon>
        <taxon>Actinomycetes</taxon>
        <taxon>Mycobacteriales</taxon>
        <taxon>Mycobacteriaceae</taxon>
        <taxon>Mycobacterium</taxon>
    </lineage>
</organism>
<reference evidence="2 3" key="1">
    <citation type="submission" date="2019-07" db="EMBL/GenBank/DDBJ databases">
        <title>New Mycobacterium species.</title>
        <authorList>
            <person name="Tortoli E."/>
            <person name="Ghielmetti G."/>
            <person name="Friedel U."/>
            <person name="Trovato A."/>
        </authorList>
    </citation>
    <scope>NUCLEOTIDE SEQUENCE [LARGE SCALE GENOMIC DNA]</scope>
    <source>
        <strain evidence="2 3">16-83</strain>
    </source>
</reference>